<proteinExistence type="predicted"/>
<keyword evidence="3" id="KW-1185">Reference proteome</keyword>
<sequence length="247" mass="27471">MGARGLASPVMKGTGVLEKPKLEATFGGDSAKEKLSCATKRNKLESKCTNSTMRTDWLLLDPSRPNSYSHARQTGNRHSGWHGRTTMRMSKKRVRRPPADCCARGGSSIVSRQSFCTCIWGLPPSRGMACVVTSGNRGASSTLAQNVSLDERTKLQRTDGCHSHSPKKEVLRIFPRQGDLSFVNTTSRQTRQDNSYATTGRRRPSFFLAQSLTHRITKHPRHQRGGISKNNTNYGHFVPDQDPMSWP</sequence>
<feature type="compositionally biased region" description="Polar residues" evidence="1">
    <location>
        <begin position="66"/>
        <end position="77"/>
    </location>
</feature>
<name>A0A9P8WA79_9HYPO</name>
<reference evidence="2 3" key="1">
    <citation type="journal article" date="2021" name="Nat. Commun.">
        <title>Genetic determinants of endophytism in the Arabidopsis root mycobiome.</title>
        <authorList>
            <person name="Mesny F."/>
            <person name="Miyauchi S."/>
            <person name="Thiergart T."/>
            <person name="Pickel B."/>
            <person name="Atanasova L."/>
            <person name="Karlsson M."/>
            <person name="Huettel B."/>
            <person name="Barry K.W."/>
            <person name="Haridas S."/>
            <person name="Chen C."/>
            <person name="Bauer D."/>
            <person name="Andreopoulos W."/>
            <person name="Pangilinan J."/>
            <person name="LaButti K."/>
            <person name="Riley R."/>
            <person name="Lipzen A."/>
            <person name="Clum A."/>
            <person name="Drula E."/>
            <person name="Henrissat B."/>
            <person name="Kohler A."/>
            <person name="Grigoriev I.V."/>
            <person name="Martin F.M."/>
            <person name="Hacquard S."/>
        </authorList>
    </citation>
    <scope>NUCLEOTIDE SEQUENCE [LARGE SCALE GENOMIC DNA]</scope>
    <source>
        <strain evidence="2 3">MPI-CAGE-CH-0241</strain>
    </source>
</reference>
<evidence type="ECO:0000256" key="1">
    <source>
        <dbReference type="SAM" id="MobiDB-lite"/>
    </source>
</evidence>
<evidence type="ECO:0000313" key="2">
    <source>
        <dbReference type="EMBL" id="KAH6892262.1"/>
    </source>
</evidence>
<dbReference type="Proteomes" id="UP000777438">
    <property type="component" value="Unassembled WGS sequence"/>
</dbReference>
<gene>
    <name evidence="2" type="ORF">B0T10DRAFT_291311</name>
</gene>
<feature type="region of interest" description="Disordered" evidence="1">
    <location>
        <begin position="66"/>
        <end position="98"/>
    </location>
</feature>
<accession>A0A9P8WA79</accession>
<comment type="caution">
    <text evidence="2">The sequence shown here is derived from an EMBL/GenBank/DDBJ whole genome shotgun (WGS) entry which is preliminary data.</text>
</comment>
<protein>
    <submittedName>
        <fullName evidence="2">Uncharacterized protein</fullName>
    </submittedName>
</protein>
<dbReference type="AlphaFoldDB" id="A0A9P8WA79"/>
<organism evidence="2 3">
    <name type="scientific">Thelonectria olida</name>
    <dbReference type="NCBI Taxonomy" id="1576542"/>
    <lineage>
        <taxon>Eukaryota</taxon>
        <taxon>Fungi</taxon>
        <taxon>Dikarya</taxon>
        <taxon>Ascomycota</taxon>
        <taxon>Pezizomycotina</taxon>
        <taxon>Sordariomycetes</taxon>
        <taxon>Hypocreomycetidae</taxon>
        <taxon>Hypocreales</taxon>
        <taxon>Nectriaceae</taxon>
        <taxon>Thelonectria</taxon>
    </lineage>
</organism>
<evidence type="ECO:0000313" key="3">
    <source>
        <dbReference type="Proteomes" id="UP000777438"/>
    </source>
</evidence>
<feature type="region of interest" description="Disordered" evidence="1">
    <location>
        <begin position="217"/>
        <end position="247"/>
    </location>
</feature>
<dbReference type="EMBL" id="JAGPYM010000007">
    <property type="protein sequence ID" value="KAH6892262.1"/>
    <property type="molecule type" value="Genomic_DNA"/>
</dbReference>